<sequence length="116" mass="12083">MRDSEIPTKAIGGASELTLPARLDLTAACPLQDALLSHRGAALNVDAGAVEHLGTPCLQVLLAAAAEWRALRQHLDVTPMSEAFRDALRSFGLTPPDLAAHGSGEINVAGTCTSWA</sequence>
<dbReference type="InterPro" id="IPR058548">
    <property type="entry name" value="MlaB-like_STAS"/>
</dbReference>
<dbReference type="EMBL" id="JAOVQO010000001">
    <property type="protein sequence ID" value="MCU9846540.1"/>
    <property type="molecule type" value="Genomic_DNA"/>
</dbReference>
<evidence type="ECO:0000313" key="3">
    <source>
        <dbReference type="Proteomes" id="UP001209535"/>
    </source>
</evidence>
<dbReference type="RefSeq" id="WP_263332226.1">
    <property type="nucleotide sequence ID" value="NZ_JAOVQO010000001.1"/>
</dbReference>
<dbReference type="Proteomes" id="UP001209535">
    <property type="component" value="Unassembled WGS sequence"/>
</dbReference>
<accession>A0ABT2WXY8</accession>
<evidence type="ECO:0000313" key="2">
    <source>
        <dbReference type="EMBL" id="MCU9846540.1"/>
    </source>
</evidence>
<dbReference type="Gene3D" id="3.30.750.24">
    <property type="entry name" value="STAS domain"/>
    <property type="match status" value="1"/>
</dbReference>
<dbReference type="Pfam" id="PF13466">
    <property type="entry name" value="STAS_2"/>
    <property type="match status" value="1"/>
</dbReference>
<protein>
    <submittedName>
        <fullName evidence="2">STAS domain-containing protein</fullName>
    </submittedName>
</protein>
<reference evidence="2 3" key="1">
    <citation type="submission" date="2022-10" db="EMBL/GenBank/DDBJ databases">
        <title>Defluviimonas sp. nov., isolated from ocean surface sediments.</title>
        <authorList>
            <person name="He W."/>
            <person name="Wang L."/>
            <person name="Zhang D.-F."/>
        </authorList>
    </citation>
    <scope>NUCLEOTIDE SEQUENCE [LARGE SCALE GENOMIC DNA]</scope>
    <source>
        <strain evidence="2 3">WL0024</strain>
    </source>
</reference>
<organism evidence="2 3">
    <name type="scientific">Albidovulum salinarum</name>
    <dbReference type="NCBI Taxonomy" id="2984153"/>
    <lineage>
        <taxon>Bacteria</taxon>
        <taxon>Pseudomonadati</taxon>
        <taxon>Pseudomonadota</taxon>
        <taxon>Alphaproteobacteria</taxon>
        <taxon>Rhodobacterales</taxon>
        <taxon>Paracoccaceae</taxon>
        <taxon>Albidovulum</taxon>
    </lineage>
</organism>
<proteinExistence type="predicted"/>
<dbReference type="InterPro" id="IPR036513">
    <property type="entry name" value="STAS_dom_sf"/>
</dbReference>
<keyword evidence="3" id="KW-1185">Reference proteome</keyword>
<comment type="caution">
    <text evidence="2">The sequence shown here is derived from an EMBL/GenBank/DDBJ whole genome shotgun (WGS) entry which is preliminary data.</text>
</comment>
<feature type="domain" description="MlaB-like STAS" evidence="1">
    <location>
        <begin position="17"/>
        <end position="93"/>
    </location>
</feature>
<name>A0ABT2WXY8_9RHOB</name>
<evidence type="ECO:0000259" key="1">
    <source>
        <dbReference type="Pfam" id="PF13466"/>
    </source>
</evidence>
<gene>
    <name evidence="2" type="ORF">OEZ60_00785</name>
</gene>
<dbReference type="SUPFAM" id="SSF52091">
    <property type="entry name" value="SpoIIaa-like"/>
    <property type="match status" value="1"/>
</dbReference>